<dbReference type="OrthoDB" id="7179992at2759"/>
<dbReference type="GO" id="GO:0007165">
    <property type="term" value="P:signal transduction"/>
    <property type="evidence" value="ECO:0007669"/>
    <property type="project" value="UniProtKB-KW"/>
</dbReference>
<dbReference type="PANTHER" id="PTHR21137">
    <property type="entry name" value="ODORANT RECEPTOR"/>
    <property type="match status" value="1"/>
</dbReference>
<feature type="transmembrane region" description="Helical" evidence="10">
    <location>
        <begin position="184"/>
        <end position="217"/>
    </location>
</feature>
<evidence type="ECO:0000256" key="2">
    <source>
        <dbReference type="ARBA" id="ARBA00022475"/>
    </source>
</evidence>
<dbReference type="KEGG" id="foc:127750489"/>
<keyword evidence="3 10" id="KW-0716">Sensory transduction</keyword>
<keyword evidence="2" id="KW-1003">Cell membrane</keyword>
<organism evidence="11 12">
    <name type="scientific">Frankliniella occidentalis</name>
    <name type="common">Western flower thrips</name>
    <name type="synonym">Euthrips occidentalis</name>
    <dbReference type="NCBI Taxonomy" id="133901"/>
    <lineage>
        <taxon>Eukaryota</taxon>
        <taxon>Metazoa</taxon>
        <taxon>Ecdysozoa</taxon>
        <taxon>Arthropoda</taxon>
        <taxon>Hexapoda</taxon>
        <taxon>Insecta</taxon>
        <taxon>Pterygota</taxon>
        <taxon>Neoptera</taxon>
        <taxon>Paraneoptera</taxon>
        <taxon>Thysanoptera</taxon>
        <taxon>Terebrantia</taxon>
        <taxon>Thripoidea</taxon>
        <taxon>Thripidae</taxon>
        <taxon>Frankliniella</taxon>
    </lineage>
</organism>
<evidence type="ECO:0000256" key="5">
    <source>
        <dbReference type="ARBA" id="ARBA00022725"/>
    </source>
</evidence>
<evidence type="ECO:0000256" key="9">
    <source>
        <dbReference type="ARBA" id="ARBA00023224"/>
    </source>
</evidence>
<dbReference type="GO" id="GO:0004984">
    <property type="term" value="F:olfactory receptor activity"/>
    <property type="evidence" value="ECO:0007669"/>
    <property type="project" value="InterPro"/>
</dbReference>
<reference evidence="12" key="1">
    <citation type="submission" date="2025-08" db="UniProtKB">
        <authorList>
            <consortium name="RefSeq"/>
        </authorList>
    </citation>
    <scope>IDENTIFICATION</scope>
    <source>
        <tissue evidence="12">Whole organism</tissue>
    </source>
</reference>
<evidence type="ECO:0000256" key="4">
    <source>
        <dbReference type="ARBA" id="ARBA00022692"/>
    </source>
</evidence>
<name>A0A9C6XRB0_FRAOC</name>
<evidence type="ECO:0000256" key="3">
    <source>
        <dbReference type="ARBA" id="ARBA00022606"/>
    </source>
</evidence>
<evidence type="ECO:0000313" key="12">
    <source>
        <dbReference type="RefSeq" id="XP_052128235.1"/>
    </source>
</evidence>
<comment type="caution">
    <text evidence="10">Lacks conserved residue(s) required for the propagation of feature annotation.</text>
</comment>
<dbReference type="PANTHER" id="PTHR21137:SF35">
    <property type="entry name" value="ODORANT RECEPTOR 19A-RELATED"/>
    <property type="match status" value="1"/>
</dbReference>
<feature type="transmembrane region" description="Helical" evidence="10">
    <location>
        <begin position="81"/>
        <end position="99"/>
    </location>
</feature>
<evidence type="ECO:0000256" key="8">
    <source>
        <dbReference type="ARBA" id="ARBA00023170"/>
    </source>
</evidence>
<evidence type="ECO:0000313" key="11">
    <source>
        <dbReference type="Proteomes" id="UP000504606"/>
    </source>
</evidence>
<feature type="transmembrane region" description="Helical" evidence="10">
    <location>
        <begin position="50"/>
        <end position="69"/>
    </location>
</feature>
<dbReference type="GO" id="GO:0005549">
    <property type="term" value="F:odorant binding"/>
    <property type="evidence" value="ECO:0007669"/>
    <property type="project" value="InterPro"/>
</dbReference>
<dbReference type="RefSeq" id="XP_052128235.1">
    <property type="nucleotide sequence ID" value="XM_052272275.1"/>
</dbReference>
<keyword evidence="4 10" id="KW-0812">Transmembrane</keyword>
<gene>
    <name evidence="12" type="primary">LOC127750489</name>
</gene>
<dbReference type="InterPro" id="IPR004117">
    <property type="entry name" value="7tm6_olfct_rcpt"/>
</dbReference>
<dbReference type="AlphaFoldDB" id="A0A9C6XRB0"/>
<dbReference type="Proteomes" id="UP000504606">
    <property type="component" value="Unplaced"/>
</dbReference>
<keyword evidence="9 10" id="KW-0807">Transducer</keyword>
<evidence type="ECO:0000256" key="1">
    <source>
        <dbReference type="ARBA" id="ARBA00004651"/>
    </source>
</evidence>
<feature type="transmembrane region" description="Helical" evidence="10">
    <location>
        <begin position="145"/>
        <end position="164"/>
    </location>
</feature>
<comment type="subcellular location">
    <subcellularLocation>
        <location evidence="1 10">Cell membrane</location>
        <topology evidence="1 10">Multi-pass membrane protein</topology>
    </subcellularLocation>
</comment>
<dbReference type="Pfam" id="PF02949">
    <property type="entry name" value="7tm_6"/>
    <property type="match status" value="1"/>
</dbReference>
<evidence type="ECO:0000256" key="6">
    <source>
        <dbReference type="ARBA" id="ARBA00022989"/>
    </source>
</evidence>
<keyword evidence="5 10" id="KW-0552">Olfaction</keyword>
<protein>
    <recommendedName>
        <fullName evidence="10">Odorant receptor</fullName>
    </recommendedName>
</protein>
<sequence>MESTSTMVTNLPVPSCAMEEYLSEWMQHMGDRRSTPARPMLKILRLLRESWVAAFMMFVHLLLTAADNITTPKSYSFAARFSTRTLFGYITSFVSYHIISGRRQNILSAFHHSRIAAQALYASGWNQDKLNSSVHRSRLVLWRVYPLYAATVNVVVLLSMLLEASPNFDLWLYHRSTVLWLMKWLLGVMSLSCCFVVVFTVMFVELAIHTSAAALLEQVGHRFSQKQGKYETVRSVRIHVMLLAACQQANAMFGLLLPLYLLGSYAVSVLSTVSVVRGGVTSDMYGMVCTSYIFAFFGPMCFAGERIQDAALGLSTRVYEGPWPEEDVCTRRTRLQIMVCCARPARFMVPGMPVMNLPTCRQGVRSWFQFIQVLINIQSRK</sequence>
<evidence type="ECO:0000256" key="10">
    <source>
        <dbReference type="RuleBase" id="RU351113"/>
    </source>
</evidence>
<evidence type="ECO:0000256" key="7">
    <source>
        <dbReference type="ARBA" id="ARBA00023136"/>
    </source>
</evidence>
<keyword evidence="7 10" id="KW-0472">Membrane</keyword>
<dbReference type="GeneID" id="127750489"/>
<keyword evidence="8 10" id="KW-0675">Receptor</keyword>
<dbReference type="GO" id="GO:0005886">
    <property type="term" value="C:plasma membrane"/>
    <property type="evidence" value="ECO:0007669"/>
    <property type="project" value="UniProtKB-SubCell"/>
</dbReference>
<keyword evidence="6 10" id="KW-1133">Transmembrane helix</keyword>
<comment type="similarity">
    <text evidence="10">Belongs to the insect chemoreceptor superfamily. Heteromeric odorant receptor channel (TC 1.A.69) family.</text>
</comment>
<proteinExistence type="inferred from homology"/>
<keyword evidence="11" id="KW-1185">Reference proteome</keyword>
<feature type="transmembrane region" description="Helical" evidence="10">
    <location>
        <begin position="284"/>
        <end position="303"/>
    </location>
</feature>
<accession>A0A9C6XRB0</accession>